<evidence type="ECO:0000259" key="18">
    <source>
        <dbReference type="PROSITE" id="PS50885"/>
    </source>
</evidence>
<keyword evidence="8" id="KW-0547">Nucleotide-binding</keyword>
<dbReference type="SUPFAM" id="SSF158472">
    <property type="entry name" value="HAMP domain-like"/>
    <property type="match status" value="1"/>
</dbReference>
<keyword evidence="14" id="KW-0175">Coiled coil</keyword>
<evidence type="ECO:0000256" key="2">
    <source>
        <dbReference type="ARBA" id="ARBA00004651"/>
    </source>
</evidence>
<dbReference type="InterPro" id="IPR003594">
    <property type="entry name" value="HATPase_dom"/>
</dbReference>
<dbReference type="Pfam" id="PF19312">
    <property type="entry name" value="NtrY_N"/>
    <property type="match status" value="1"/>
</dbReference>
<evidence type="ECO:0000259" key="16">
    <source>
        <dbReference type="PROSITE" id="PS50109"/>
    </source>
</evidence>
<dbReference type="InterPro" id="IPR003661">
    <property type="entry name" value="HisK_dim/P_dom"/>
</dbReference>
<reference evidence="19" key="1">
    <citation type="submission" date="2022-06" db="EMBL/GenBank/DDBJ databases">
        <title>Sneathiella actinostolidae sp. nov., isolated from a sea anemonein the Western Pacific Ocean.</title>
        <authorList>
            <person name="Wei M.J."/>
        </authorList>
    </citation>
    <scope>NUCLEOTIDE SEQUENCE</scope>
    <source>
        <strain evidence="19">PHK-P5</strain>
    </source>
</reference>
<dbReference type="Proteomes" id="UP001056291">
    <property type="component" value="Chromosome"/>
</dbReference>
<evidence type="ECO:0000256" key="7">
    <source>
        <dbReference type="ARBA" id="ARBA00022692"/>
    </source>
</evidence>
<evidence type="ECO:0000256" key="4">
    <source>
        <dbReference type="ARBA" id="ARBA00022475"/>
    </source>
</evidence>
<dbReference type="Gene3D" id="3.30.450.20">
    <property type="entry name" value="PAS domain"/>
    <property type="match status" value="1"/>
</dbReference>
<keyword evidence="11 15" id="KW-1133">Transmembrane helix</keyword>
<keyword evidence="13 15" id="KW-0472">Membrane</keyword>
<dbReference type="PANTHER" id="PTHR43065">
    <property type="entry name" value="SENSOR HISTIDINE KINASE"/>
    <property type="match status" value="1"/>
</dbReference>
<evidence type="ECO:0000256" key="5">
    <source>
        <dbReference type="ARBA" id="ARBA00022553"/>
    </source>
</evidence>
<dbReference type="SMART" id="SM00304">
    <property type="entry name" value="HAMP"/>
    <property type="match status" value="1"/>
</dbReference>
<dbReference type="InterPro" id="IPR036890">
    <property type="entry name" value="HATPase_C_sf"/>
</dbReference>
<dbReference type="InterPro" id="IPR045671">
    <property type="entry name" value="NtrY-like_N"/>
</dbReference>
<gene>
    <name evidence="19" type="ORF">NBZ79_10285</name>
</gene>
<name>A0ABY4VXS4_9PROT</name>
<evidence type="ECO:0000256" key="12">
    <source>
        <dbReference type="ARBA" id="ARBA00023012"/>
    </source>
</evidence>
<evidence type="ECO:0000313" key="19">
    <source>
        <dbReference type="EMBL" id="USG59574.1"/>
    </source>
</evidence>
<evidence type="ECO:0000256" key="8">
    <source>
        <dbReference type="ARBA" id="ARBA00022741"/>
    </source>
</evidence>
<dbReference type="PROSITE" id="PS50885">
    <property type="entry name" value="HAMP"/>
    <property type="match status" value="1"/>
</dbReference>
<keyword evidence="20" id="KW-1185">Reference proteome</keyword>
<dbReference type="InterPro" id="IPR003660">
    <property type="entry name" value="HAMP_dom"/>
</dbReference>
<feature type="domain" description="Histidine kinase" evidence="16">
    <location>
        <begin position="509"/>
        <end position="729"/>
    </location>
</feature>
<evidence type="ECO:0000256" key="11">
    <source>
        <dbReference type="ARBA" id="ARBA00022989"/>
    </source>
</evidence>
<dbReference type="Gene3D" id="1.10.287.130">
    <property type="match status" value="1"/>
</dbReference>
<accession>A0ABY4VXS4</accession>
<dbReference type="EC" id="2.7.13.3" evidence="3"/>
<evidence type="ECO:0000256" key="6">
    <source>
        <dbReference type="ARBA" id="ARBA00022679"/>
    </source>
</evidence>
<dbReference type="RefSeq" id="WP_251932303.1">
    <property type="nucleotide sequence ID" value="NZ_CP098747.1"/>
</dbReference>
<dbReference type="EMBL" id="CP098747">
    <property type="protein sequence ID" value="USG59574.1"/>
    <property type="molecule type" value="Genomic_DNA"/>
</dbReference>
<dbReference type="GO" id="GO:0016301">
    <property type="term" value="F:kinase activity"/>
    <property type="evidence" value="ECO:0007669"/>
    <property type="project" value="UniProtKB-KW"/>
</dbReference>
<keyword evidence="10" id="KW-0067">ATP-binding</keyword>
<feature type="domain" description="HAMP" evidence="18">
    <location>
        <begin position="319"/>
        <end position="372"/>
    </location>
</feature>
<evidence type="ECO:0000256" key="3">
    <source>
        <dbReference type="ARBA" id="ARBA00012438"/>
    </source>
</evidence>
<evidence type="ECO:0000256" key="9">
    <source>
        <dbReference type="ARBA" id="ARBA00022777"/>
    </source>
</evidence>
<dbReference type="CDD" id="cd00082">
    <property type="entry name" value="HisKA"/>
    <property type="match status" value="1"/>
</dbReference>
<dbReference type="PIRSF" id="PIRSF037532">
    <property type="entry name" value="STHK_NtrY"/>
    <property type="match status" value="1"/>
</dbReference>
<keyword evidence="4" id="KW-1003">Cell membrane</keyword>
<feature type="coiled-coil region" evidence="14">
    <location>
        <begin position="364"/>
        <end position="391"/>
    </location>
</feature>
<organism evidence="19 20">
    <name type="scientific">Sneathiella marina</name>
    <dbReference type="NCBI Taxonomy" id="2950108"/>
    <lineage>
        <taxon>Bacteria</taxon>
        <taxon>Pseudomonadati</taxon>
        <taxon>Pseudomonadota</taxon>
        <taxon>Alphaproteobacteria</taxon>
        <taxon>Sneathiellales</taxon>
        <taxon>Sneathiellaceae</taxon>
        <taxon>Sneathiella</taxon>
    </lineage>
</organism>
<dbReference type="PROSITE" id="PS50112">
    <property type="entry name" value="PAS"/>
    <property type="match status" value="1"/>
</dbReference>
<evidence type="ECO:0000256" key="10">
    <source>
        <dbReference type="ARBA" id="ARBA00022840"/>
    </source>
</evidence>
<keyword evidence="12" id="KW-0902">Two-component regulatory system</keyword>
<evidence type="ECO:0000259" key="17">
    <source>
        <dbReference type="PROSITE" id="PS50112"/>
    </source>
</evidence>
<dbReference type="Pfam" id="PF00512">
    <property type="entry name" value="HisKA"/>
    <property type="match status" value="1"/>
</dbReference>
<evidence type="ECO:0000256" key="13">
    <source>
        <dbReference type="ARBA" id="ARBA00023136"/>
    </source>
</evidence>
<keyword evidence="5" id="KW-0597">Phosphoprotein</keyword>
<feature type="transmembrane region" description="Helical" evidence="15">
    <location>
        <begin position="98"/>
        <end position="124"/>
    </location>
</feature>
<dbReference type="PRINTS" id="PR00344">
    <property type="entry name" value="BCTRLSENSOR"/>
</dbReference>
<feature type="transmembrane region" description="Helical" evidence="15">
    <location>
        <begin position="30"/>
        <end position="47"/>
    </location>
</feature>
<feature type="transmembrane region" description="Helical" evidence="15">
    <location>
        <begin position="295"/>
        <end position="318"/>
    </location>
</feature>
<comment type="subcellular location">
    <subcellularLocation>
        <location evidence="2">Cell membrane</location>
        <topology evidence="2">Multi-pass membrane protein</topology>
    </subcellularLocation>
</comment>
<protein>
    <recommendedName>
        <fullName evidence="3">histidine kinase</fullName>
        <ecNumber evidence="3">2.7.13.3</ecNumber>
    </recommendedName>
</protein>
<dbReference type="CDD" id="cd06225">
    <property type="entry name" value="HAMP"/>
    <property type="match status" value="1"/>
</dbReference>
<evidence type="ECO:0000256" key="14">
    <source>
        <dbReference type="SAM" id="Coils"/>
    </source>
</evidence>
<dbReference type="InterPro" id="IPR036097">
    <property type="entry name" value="HisK_dim/P_sf"/>
</dbReference>
<dbReference type="SUPFAM" id="SSF47384">
    <property type="entry name" value="Homodimeric domain of signal transducing histidine kinase"/>
    <property type="match status" value="1"/>
</dbReference>
<dbReference type="SMART" id="SM00387">
    <property type="entry name" value="HATPase_c"/>
    <property type="match status" value="1"/>
</dbReference>
<proteinExistence type="predicted"/>
<keyword evidence="6" id="KW-0808">Transferase</keyword>
<dbReference type="InterPro" id="IPR035965">
    <property type="entry name" value="PAS-like_dom_sf"/>
</dbReference>
<sequence>MTQTQQVKMKSGFPLLRWASKIGLGPKTSFFVAMLAIASGIATYQSLTIENPVYTRLLLIADIVFVVLLAVVICHRLIRMWRKGQVGGSGSQMHRRIVRLFSLIAVAPALMVALFSALFFNIYFQKHFSDPVNTAVSESLVVADAYIKEHIQNIRSDVFAMAAQINRAPPQILENRARFGAYLSDQVIARNLSEAVVIDGAQTVIAQSELSFALEFDEISPATFNDAREQDVVITTTGNDDQVRALIRLDRLLDGYLYVSRFIEPRVLGHLERTRAAAAEYRELKDEGFGIQIQFAAVFFIISLMVVLAAVWFGLVIASRLVGPIEDLVKAAERVRAGDLMTKVDEHRAYDEMATLSRAFNRMTGQLLTQRKELEETNDKLDERRRFMEAVLSGVSAGVIGVDKNGLINLPNRTATELLGLKSQELIGQPFADVVPQMGFLLDEIRDRPYRVAESQVQLQTGGIHRHLLVRVAAEISGSGLQGFVVTLDEITDLVSAQRMAAWGDIARRIAHEIKNPLTPIQLSAERIKRKYGKQIVDDIDVFNQCTDTIIRQVGDIGQMVDEFSSFARMPTPKFSPENLVELAGQAVFLQKVAHPEIDYVFNDVSIPMTYDCDASQINRVITNLLQNSADAIAGRDGPADNLERGSITVEIFRKNDNFVLQVTDNGRGLPEKDRSRLTEPYVTHRDKGTGLGLAIVTKIIEEHGGTLTMMDAPNGKGAQVQAAFPTNEIRLRTGND</sequence>
<dbReference type="InterPro" id="IPR013767">
    <property type="entry name" value="PAS_fold"/>
</dbReference>
<dbReference type="InterPro" id="IPR004358">
    <property type="entry name" value="Sig_transdc_His_kin-like_C"/>
</dbReference>
<dbReference type="PANTHER" id="PTHR43065:SF10">
    <property type="entry name" value="PEROXIDE STRESS-ACTIVATED HISTIDINE KINASE MAK3"/>
    <property type="match status" value="1"/>
</dbReference>
<feature type="domain" description="PAS" evidence="17">
    <location>
        <begin position="384"/>
        <end position="429"/>
    </location>
</feature>
<dbReference type="CDD" id="cd00130">
    <property type="entry name" value="PAS"/>
    <property type="match status" value="1"/>
</dbReference>
<dbReference type="InterPro" id="IPR005467">
    <property type="entry name" value="His_kinase_dom"/>
</dbReference>
<keyword evidence="9 19" id="KW-0418">Kinase</keyword>
<dbReference type="Pfam" id="PF02518">
    <property type="entry name" value="HATPase_c"/>
    <property type="match status" value="1"/>
</dbReference>
<dbReference type="NCBIfam" id="TIGR00229">
    <property type="entry name" value="sensory_box"/>
    <property type="match status" value="1"/>
</dbReference>
<dbReference type="SMART" id="SM00388">
    <property type="entry name" value="HisKA"/>
    <property type="match status" value="1"/>
</dbReference>
<evidence type="ECO:0000313" key="20">
    <source>
        <dbReference type="Proteomes" id="UP001056291"/>
    </source>
</evidence>
<comment type="catalytic activity">
    <reaction evidence="1">
        <text>ATP + protein L-histidine = ADP + protein N-phospho-L-histidine.</text>
        <dbReference type="EC" id="2.7.13.3"/>
    </reaction>
</comment>
<dbReference type="InterPro" id="IPR017232">
    <property type="entry name" value="NtrY"/>
</dbReference>
<feature type="transmembrane region" description="Helical" evidence="15">
    <location>
        <begin position="53"/>
        <end position="78"/>
    </location>
</feature>
<dbReference type="SMART" id="SM00091">
    <property type="entry name" value="PAS"/>
    <property type="match status" value="1"/>
</dbReference>
<keyword evidence="7 15" id="KW-0812">Transmembrane</keyword>
<evidence type="ECO:0000256" key="15">
    <source>
        <dbReference type="SAM" id="Phobius"/>
    </source>
</evidence>
<dbReference type="PROSITE" id="PS50109">
    <property type="entry name" value="HIS_KIN"/>
    <property type="match status" value="1"/>
</dbReference>
<dbReference type="Pfam" id="PF00989">
    <property type="entry name" value="PAS"/>
    <property type="match status" value="1"/>
</dbReference>
<dbReference type="SUPFAM" id="SSF55874">
    <property type="entry name" value="ATPase domain of HSP90 chaperone/DNA topoisomerase II/histidine kinase"/>
    <property type="match status" value="1"/>
</dbReference>
<dbReference type="SUPFAM" id="SSF55785">
    <property type="entry name" value="PYP-like sensor domain (PAS domain)"/>
    <property type="match status" value="1"/>
</dbReference>
<dbReference type="Gene3D" id="6.10.340.10">
    <property type="match status" value="1"/>
</dbReference>
<dbReference type="Gene3D" id="3.30.565.10">
    <property type="entry name" value="Histidine kinase-like ATPase, C-terminal domain"/>
    <property type="match status" value="1"/>
</dbReference>
<evidence type="ECO:0000256" key="1">
    <source>
        <dbReference type="ARBA" id="ARBA00000085"/>
    </source>
</evidence>
<dbReference type="Pfam" id="PF00672">
    <property type="entry name" value="HAMP"/>
    <property type="match status" value="1"/>
</dbReference>
<dbReference type="InterPro" id="IPR000014">
    <property type="entry name" value="PAS"/>
</dbReference>